<dbReference type="PANTHER" id="PTHR34977:SF1">
    <property type="entry name" value="UPF0337 PROTEIN YJBJ"/>
    <property type="match status" value="1"/>
</dbReference>
<sequence length="147" mass="16682">MSTESKIEETSEFKWMQVREAITQRWPHLNRDELVDCPNDEKQLVEFISQRVDASDDEINSVVNEFAPHETMVDRVSQVAGDQWSHASESAQLAYMRADECIASRPTESVLASFVAGILVGAAVTALYMQSTPEPSLWDRMKDRSWS</sequence>
<accession>A0A5C5ZXB4</accession>
<organism evidence="2 3">
    <name type="scientific">Neorhodopirellula pilleata</name>
    <dbReference type="NCBI Taxonomy" id="2714738"/>
    <lineage>
        <taxon>Bacteria</taxon>
        <taxon>Pseudomonadati</taxon>
        <taxon>Planctomycetota</taxon>
        <taxon>Planctomycetia</taxon>
        <taxon>Pirellulales</taxon>
        <taxon>Pirellulaceae</taxon>
        <taxon>Neorhodopirellula</taxon>
    </lineage>
</organism>
<dbReference type="RefSeq" id="WP_146580843.1">
    <property type="nucleotide sequence ID" value="NZ_SJPM01000013.1"/>
</dbReference>
<gene>
    <name evidence="2" type="ORF">Pla100_49280</name>
</gene>
<evidence type="ECO:0000313" key="2">
    <source>
        <dbReference type="EMBL" id="TWT91889.1"/>
    </source>
</evidence>
<dbReference type="EMBL" id="SJPM01000013">
    <property type="protein sequence ID" value="TWT91889.1"/>
    <property type="molecule type" value="Genomic_DNA"/>
</dbReference>
<evidence type="ECO:0000256" key="1">
    <source>
        <dbReference type="SAM" id="Phobius"/>
    </source>
</evidence>
<reference evidence="2 3" key="1">
    <citation type="submission" date="2019-02" db="EMBL/GenBank/DDBJ databases">
        <title>Deep-cultivation of Planctomycetes and their phenomic and genomic characterization uncovers novel biology.</title>
        <authorList>
            <person name="Wiegand S."/>
            <person name="Jogler M."/>
            <person name="Boedeker C."/>
            <person name="Pinto D."/>
            <person name="Vollmers J."/>
            <person name="Rivas-Marin E."/>
            <person name="Kohn T."/>
            <person name="Peeters S.H."/>
            <person name="Heuer A."/>
            <person name="Rast P."/>
            <person name="Oberbeckmann S."/>
            <person name="Bunk B."/>
            <person name="Jeske O."/>
            <person name="Meyerdierks A."/>
            <person name="Storesund J.E."/>
            <person name="Kallscheuer N."/>
            <person name="Luecker S."/>
            <person name="Lage O.M."/>
            <person name="Pohl T."/>
            <person name="Merkel B.J."/>
            <person name="Hornburger P."/>
            <person name="Mueller R.-W."/>
            <person name="Bruemmer F."/>
            <person name="Labrenz M."/>
            <person name="Spormann A.M."/>
            <person name="Op Den Camp H."/>
            <person name="Overmann J."/>
            <person name="Amann R."/>
            <person name="Jetten M.S.M."/>
            <person name="Mascher T."/>
            <person name="Medema M.H."/>
            <person name="Devos D.P."/>
            <person name="Kaster A.-K."/>
            <person name="Ovreas L."/>
            <person name="Rohde M."/>
            <person name="Galperin M.Y."/>
            <person name="Jogler C."/>
        </authorList>
    </citation>
    <scope>NUCLEOTIDE SEQUENCE [LARGE SCALE GENOMIC DNA]</scope>
    <source>
        <strain evidence="2 3">Pla100</strain>
    </source>
</reference>
<dbReference type="AlphaFoldDB" id="A0A5C5ZXB4"/>
<protein>
    <submittedName>
        <fullName evidence="2">Uncharacterized protein</fullName>
    </submittedName>
</protein>
<keyword evidence="1" id="KW-0472">Membrane</keyword>
<dbReference type="PANTHER" id="PTHR34977">
    <property type="entry name" value="UPF0337 PROTEIN YJBJ"/>
    <property type="match status" value="1"/>
</dbReference>
<keyword evidence="1" id="KW-1133">Transmembrane helix</keyword>
<comment type="caution">
    <text evidence="2">The sequence shown here is derived from an EMBL/GenBank/DDBJ whole genome shotgun (WGS) entry which is preliminary data.</text>
</comment>
<name>A0A5C5ZXB4_9BACT</name>
<keyword evidence="1" id="KW-0812">Transmembrane</keyword>
<feature type="transmembrane region" description="Helical" evidence="1">
    <location>
        <begin position="110"/>
        <end position="129"/>
    </location>
</feature>
<dbReference type="InterPro" id="IPR050423">
    <property type="entry name" value="UPF0337_stress_rsp"/>
</dbReference>
<dbReference type="InterPro" id="IPR036629">
    <property type="entry name" value="YjbJ_sf"/>
</dbReference>
<dbReference type="Gene3D" id="1.10.1470.10">
    <property type="entry name" value="YjbJ"/>
    <property type="match status" value="1"/>
</dbReference>
<dbReference type="Proteomes" id="UP000316213">
    <property type="component" value="Unassembled WGS sequence"/>
</dbReference>
<dbReference type="OrthoDB" id="287862at2"/>
<keyword evidence="3" id="KW-1185">Reference proteome</keyword>
<proteinExistence type="predicted"/>
<evidence type="ECO:0000313" key="3">
    <source>
        <dbReference type="Proteomes" id="UP000316213"/>
    </source>
</evidence>